<name>A0A1X0FM03_MYCNT</name>
<organism evidence="13 14">
    <name type="scientific">Mycobacterium mantenii</name>
    <dbReference type="NCBI Taxonomy" id="560555"/>
    <lineage>
        <taxon>Bacteria</taxon>
        <taxon>Bacillati</taxon>
        <taxon>Actinomycetota</taxon>
        <taxon>Actinomycetes</taxon>
        <taxon>Mycobacteriales</taxon>
        <taxon>Mycobacteriaceae</taxon>
        <taxon>Mycobacterium</taxon>
        <taxon>Mycobacterium avium complex (MAC)</taxon>
    </lineage>
</organism>
<dbReference type="InterPro" id="IPR001753">
    <property type="entry name" value="Enoyl-CoA_hydra/iso"/>
</dbReference>
<comment type="similarity">
    <text evidence="2 11">Belongs to the enoyl-CoA hydratase/isomerase family.</text>
</comment>
<comment type="catalytic activity">
    <reaction evidence="7">
        <text>a (3S)-3-hydroxyacyl-CoA = a (2E)-enoyl-CoA + H2O</text>
        <dbReference type="Rhea" id="RHEA:16105"/>
        <dbReference type="ChEBI" id="CHEBI:15377"/>
        <dbReference type="ChEBI" id="CHEBI:57318"/>
        <dbReference type="ChEBI" id="CHEBI:58856"/>
        <dbReference type="EC" id="4.2.1.17"/>
    </reaction>
</comment>
<evidence type="ECO:0000313" key="14">
    <source>
        <dbReference type="Proteomes" id="UP000192760"/>
    </source>
</evidence>
<gene>
    <name evidence="13" type="ORF">BST30_19185</name>
    <name evidence="12" type="ORF">MMAN_21710</name>
</gene>
<dbReference type="EMBL" id="AP022590">
    <property type="protein sequence ID" value="BBY38037.1"/>
    <property type="molecule type" value="Genomic_DNA"/>
</dbReference>
<dbReference type="CDD" id="cd06558">
    <property type="entry name" value="crotonase-like"/>
    <property type="match status" value="1"/>
</dbReference>
<proteinExistence type="inferred from homology"/>
<keyword evidence="6" id="KW-0456">Lyase</keyword>
<evidence type="ECO:0000313" key="12">
    <source>
        <dbReference type="EMBL" id="BBY38037.1"/>
    </source>
</evidence>
<dbReference type="STRING" id="560555.BST30_19185"/>
<dbReference type="EMBL" id="MVHW01000024">
    <property type="protein sequence ID" value="ORB02837.1"/>
    <property type="molecule type" value="Genomic_DNA"/>
</dbReference>
<dbReference type="Gene3D" id="1.10.12.10">
    <property type="entry name" value="Lyase 2-enoyl-coa Hydratase, Chain A, domain 2"/>
    <property type="match status" value="1"/>
</dbReference>
<reference evidence="13 14" key="1">
    <citation type="submission" date="2017-02" db="EMBL/GenBank/DDBJ databases">
        <title>The new phylogeny of genus Mycobacterium.</title>
        <authorList>
            <person name="Tortoli E."/>
            <person name="Trovato A."/>
            <person name="Cirillo D.M."/>
        </authorList>
    </citation>
    <scope>NUCLEOTIDE SEQUENCE [LARGE SCALE GENOMIC DNA]</scope>
    <source>
        <strain evidence="13 14">DSM 45255</strain>
    </source>
</reference>
<dbReference type="InterPro" id="IPR029045">
    <property type="entry name" value="ClpP/crotonase-like_dom_sf"/>
</dbReference>
<dbReference type="GO" id="GO:0004300">
    <property type="term" value="F:enoyl-CoA hydratase activity"/>
    <property type="evidence" value="ECO:0007669"/>
    <property type="project" value="UniProtKB-EC"/>
</dbReference>
<evidence type="ECO:0000256" key="2">
    <source>
        <dbReference type="ARBA" id="ARBA00005254"/>
    </source>
</evidence>
<dbReference type="EC" id="4.2.1.17" evidence="3"/>
<evidence type="ECO:0000256" key="10">
    <source>
        <dbReference type="ARBA" id="ARBA00073436"/>
    </source>
</evidence>
<dbReference type="Proteomes" id="UP000465812">
    <property type="component" value="Chromosome"/>
</dbReference>
<sequence length="256" mass="27075">MVNSTHDDPPVLIESDNGIATIQLHRPPLNPLSTVMRDALIVAIRAVADDPDARACIVHGGAENFAAGADIKALAAMGYEQIVTWNERLHHAFTALSKLPIPVIAAVNGYALGGGLELALAADFRIGSRACKVGLPEVTLGIVPGSGGTQRLSQIVGRSTAKLLIMTGRQIAADEALRLGILDEVVEPDDTVGRARQLAETLAAAPRYAVRAIKECVDAAVPLDDTALALERSALAGMFATGDRDEAMTRFLHRRH</sequence>
<dbReference type="RefSeq" id="WP_083097127.1">
    <property type="nucleotide sequence ID" value="NZ_AP022590.1"/>
</dbReference>
<evidence type="ECO:0000256" key="5">
    <source>
        <dbReference type="ARBA" id="ARBA00023098"/>
    </source>
</evidence>
<reference evidence="12 15" key="2">
    <citation type="journal article" date="2019" name="Emerg. Microbes Infect.">
        <title>Comprehensive subspecies identification of 175 nontuberculous mycobacteria species based on 7547 genomic profiles.</title>
        <authorList>
            <person name="Matsumoto Y."/>
            <person name="Kinjo T."/>
            <person name="Motooka D."/>
            <person name="Nabeya D."/>
            <person name="Jung N."/>
            <person name="Uechi K."/>
            <person name="Horii T."/>
            <person name="Iida T."/>
            <person name="Fujita J."/>
            <person name="Nakamura S."/>
        </authorList>
    </citation>
    <scope>NUCLEOTIDE SEQUENCE [LARGE SCALE GENOMIC DNA]</scope>
    <source>
        <strain evidence="12 15">JCM 18113</strain>
    </source>
</reference>
<dbReference type="SUPFAM" id="SSF52096">
    <property type="entry name" value="ClpP/crotonase"/>
    <property type="match status" value="1"/>
</dbReference>
<keyword evidence="4" id="KW-0276">Fatty acid metabolism</keyword>
<comment type="function">
    <text evidence="1">Could possibly oxidize fatty acids using specific components.</text>
</comment>
<accession>A0A1X0FM03</accession>
<keyword evidence="5" id="KW-0443">Lipid metabolism</keyword>
<evidence type="ECO:0000256" key="7">
    <source>
        <dbReference type="ARBA" id="ARBA00023709"/>
    </source>
</evidence>
<dbReference type="PANTHER" id="PTHR11941">
    <property type="entry name" value="ENOYL-COA HYDRATASE-RELATED"/>
    <property type="match status" value="1"/>
</dbReference>
<evidence type="ECO:0000313" key="13">
    <source>
        <dbReference type="EMBL" id="ORB02837.1"/>
    </source>
</evidence>
<dbReference type="PANTHER" id="PTHR11941:SF169">
    <property type="entry name" value="(7AS)-7A-METHYL-1,5-DIOXO-2,3,5,6,7,7A-HEXAHYDRO-1H-INDENE-CARBOXYL-COA HYDROLASE"/>
    <property type="match status" value="1"/>
</dbReference>
<dbReference type="PROSITE" id="PS00166">
    <property type="entry name" value="ENOYL_COA_HYDRATASE"/>
    <property type="match status" value="1"/>
</dbReference>
<evidence type="ECO:0000256" key="4">
    <source>
        <dbReference type="ARBA" id="ARBA00022832"/>
    </source>
</evidence>
<evidence type="ECO:0000256" key="1">
    <source>
        <dbReference type="ARBA" id="ARBA00002994"/>
    </source>
</evidence>
<dbReference type="Proteomes" id="UP000192760">
    <property type="component" value="Unassembled WGS sequence"/>
</dbReference>
<keyword evidence="15" id="KW-1185">Reference proteome</keyword>
<dbReference type="InterPro" id="IPR014748">
    <property type="entry name" value="Enoyl-CoA_hydra_C"/>
</dbReference>
<evidence type="ECO:0000313" key="15">
    <source>
        <dbReference type="Proteomes" id="UP000465812"/>
    </source>
</evidence>
<dbReference type="FunFam" id="3.90.226.10:FF:000009">
    <property type="entry name" value="Carnitinyl-CoA dehydratase"/>
    <property type="match status" value="1"/>
</dbReference>
<dbReference type="InterPro" id="IPR018376">
    <property type="entry name" value="Enoyl-CoA_hyd/isom_CS"/>
</dbReference>
<evidence type="ECO:0000256" key="11">
    <source>
        <dbReference type="RuleBase" id="RU003707"/>
    </source>
</evidence>
<comment type="catalytic activity">
    <reaction evidence="8">
        <text>a 4-saturated-(3S)-3-hydroxyacyl-CoA = a (3E)-enoyl-CoA + H2O</text>
        <dbReference type="Rhea" id="RHEA:20724"/>
        <dbReference type="ChEBI" id="CHEBI:15377"/>
        <dbReference type="ChEBI" id="CHEBI:58521"/>
        <dbReference type="ChEBI" id="CHEBI:137480"/>
        <dbReference type="EC" id="4.2.1.17"/>
    </reaction>
</comment>
<evidence type="ECO:0000256" key="6">
    <source>
        <dbReference type="ARBA" id="ARBA00023239"/>
    </source>
</evidence>
<dbReference type="AlphaFoldDB" id="A0A1X0FM03"/>
<dbReference type="Pfam" id="PF00378">
    <property type="entry name" value="ECH_1"/>
    <property type="match status" value="1"/>
</dbReference>
<dbReference type="Gene3D" id="3.90.226.10">
    <property type="entry name" value="2-enoyl-CoA Hydratase, Chain A, domain 1"/>
    <property type="match status" value="1"/>
</dbReference>
<protein>
    <recommendedName>
        <fullName evidence="9">Probable enoyl-CoA hydratase EchA17</fullName>
        <ecNumber evidence="3">4.2.1.17</ecNumber>
    </recommendedName>
    <alternativeName>
        <fullName evidence="10">Probable enoyl-CoA hydratase echA17</fullName>
    </alternativeName>
</protein>
<dbReference type="GO" id="GO:0006635">
    <property type="term" value="P:fatty acid beta-oxidation"/>
    <property type="evidence" value="ECO:0007669"/>
    <property type="project" value="TreeGrafter"/>
</dbReference>
<evidence type="ECO:0000256" key="3">
    <source>
        <dbReference type="ARBA" id="ARBA00012076"/>
    </source>
</evidence>
<evidence type="ECO:0000256" key="9">
    <source>
        <dbReference type="ARBA" id="ARBA00039456"/>
    </source>
</evidence>
<evidence type="ECO:0000256" key="8">
    <source>
        <dbReference type="ARBA" id="ARBA00023717"/>
    </source>
</evidence>
<reference evidence="12" key="3">
    <citation type="submission" date="2020-02" db="EMBL/GenBank/DDBJ databases">
        <authorList>
            <person name="Matsumoto Y."/>
            <person name="Motooka D."/>
            <person name="Nakamura S."/>
        </authorList>
    </citation>
    <scope>NUCLEOTIDE SEQUENCE</scope>
    <source>
        <strain evidence="12">JCM 18113</strain>
    </source>
</reference>